<accession>A0ABV0ESM3</accession>
<protein>
    <submittedName>
        <fullName evidence="2">Uncharacterized protein</fullName>
    </submittedName>
</protein>
<dbReference type="Proteomes" id="UP000664357">
    <property type="component" value="Unassembled WGS sequence"/>
</dbReference>
<organism evidence="2 3">
    <name type="scientific">Candidatus Enterococcus ferrettii</name>
    <dbReference type="NCBI Taxonomy" id="2815324"/>
    <lineage>
        <taxon>Bacteria</taxon>
        <taxon>Bacillati</taxon>
        <taxon>Bacillota</taxon>
        <taxon>Bacilli</taxon>
        <taxon>Lactobacillales</taxon>
        <taxon>Enterococcaceae</taxon>
        <taxon>Enterococcus</taxon>
    </lineage>
</organism>
<reference evidence="2 3" key="1">
    <citation type="submission" date="2024-02" db="EMBL/GenBank/DDBJ databases">
        <title>The Genome Sequence of Enterococcus sp. DIV0159.</title>
        <authorList>
            <person name="Earl A."/>
            <person name="Manson A."/>
            <person name="Gilmore M."/>
            <person name="Sanders J."/>
            <person name="Shea T."/>
            <person name="Howe W."/>
            <person name="Livny J."/>
            <person name="Cuomo C."/>
            <person name="Neafsey D."/>
            <person name="Birren B."/>
        </authorList>
    </citation>
    <scope>NUCLEOTIDE SEQUENCE [LARGE SCALE GENOMIC DNA]</scope>
    <source>
        <strain evidence="2 3">665A</strain>
    </source>
</reference>
<evidence type="ECO:0000313" key="3">
    <source>
        <dbReference type="Proteomes" id="UP000664357"/>
    </source>
</evidence>
<feature type="compositionally biased region" description="Polar residues" evidence="1">
    <location>
        <begin position="14"/>
        <end position="30"/>
    </location>
</feature>
<feature type="region of interest" description="Disordered" evidence="1">
    <location>
        <begin position="1"/>
        <end position="30"/>
    </location>
</feature>
<comment type="caution">
    <text evidence="2">The sequence shown here is derived from an EMBL/GenBank/DDBJ whole genome shotgun (WGS) entry which is preliminary data.</text>
</comment>
<evidence type="ECO:0000256" key="1">
    <source>
        <dbReference type="SAM" id="MobiDB-lite"/>
    </source>
</evidence>
<dbReference type="EMBL" id="JAFREL020000003">
    <property type="protein sequence ID" value="MEO1771606.1"/>
    <property type="molecule type" value="Genomic_DNA"/>
</dbReference>
<evidence type="ECO:0000313" key="2">
    <source>
        <dbReference type="EMBL" id="MEO1771606.1"/>
    </source>
</evidence>
<sequence>MAETSEEQGAIVEQSLNEKTSRNKTTQKAQVNELMTQKGCTLKENEEPTELLVTEKTSIISKNERIFLDSQERKLIR</sequence>
<name>A0ABV0ESM3_9ENTE</name>
<keyword evidence="3" id="KW-1185">Reference proteome</keyword>
<gene>
    <name evidence="2" type="ORF">JZO67_003587</name>
</gene>
<proteinExistence type="predicted"/>